<organism evidence="2 3">
    <name type="scientific">Puccinia coronata f. sp. avenae</name>
    <dbReference type="NCBI Taxonomy" id="200324"/>
    <lineage>
        <taxon>Eukaryota</taxon>
        <taxon>Fungi</taxon>
        <taxon>Dikarya</taxon>
        <taxon>Basidiomycota</taxon>
        <taxon>Pucciniomycotina</taxon>
        <taxon>Pucciniomycetes</taxon>
        <taxon>Pucciniales</taxon>
        <taxon>Pucciniaceae</taxon>
        <taxon>Puccinia</taxon>
    </lineage>
</organism>
<evidence type="ECO:0000313" key="2">
    <source>
        <dbReference type="EMBL" id="PLW52147.1"/>
    </source>
</evidence>
<dbReference type="Proteomes" id="UP000235388">
    <property type="component" value="Unassembled WGS sequence"/>
</dbReference>
<accession>A0A2N5VQ95</accession>
<dbReference type="STRING" id="200324.A0A2N5VQ95"/>
<evidence type="ECO:0000313" key="3">
    <source>
        <dbReference type="Proteomes" id="UP000235388"/>
    </source>
</evidence>
<sequence length="130" mass="13252">MTRIELAKHSGAFNNSKLKLHHGAIDPNEISSKLPGELNEAQGNVALEEEGGGKSGRPQTSSSTSQQIGVLTNQFSHISTGPNVLSATGAAGSAGCSLGSTSGARLLPLYAKYPSAGLNSIWSGGELGDF</sequence>
<reference evidence="2 3" key="1">
    <citation type="submission" date="2017-11" db="EMBL/GenBank/DDBJ databases">
        <title>De novo assembly and phasing of dikaryotic genomes from two isolates of Puccinia coronata f. sp. avenae, the causal agent of oat crown rust.</title>
        <authorList>
            <person name="Miller M.E."/>
            <person name="Zhang Y."/>
            <person name="Omidvar V."/>
            <person name="Sperschneider J."/>
            <person name="Schwessinger B."/>
            <person name="Raley C."/>
            <person name="Palmer J.M."/>
            <person name="Garnica D."/>
            <person name="Upadhyaya N."/>
            <person name="Rathjen J."/>
            <person name="Taylor J.M."/>
            <person name="Park R.F."/>
            <person name="Dodds P.N."/>
            <person name="Hirsch C.D."/>
            <person name="Kianian S.F."/>
            <person name="Figueroa M."/>
        </authorList>
    </citation>
    <scope>NUCLEOTIDE SEQUENCE [LARGE SCALE GENOMIC DNA]</scope>
    <source>
        <strain evidence="2">12NC29</strain>
    </source>
</reference>
<dbReference type="EMBL" id="PGCJ01000081">
    <property type="protein sequence ID" value="PLW52147.1"/>
    <property type="molecule type" value="Genomic_DNA"/>
</dbReference>
<keyword evidence="3" id="KW-1185">Reference proteome</keyword>
<name>A0A2N5VQ95_9BASI</name>
<feature type="compositionally biased region" description="Polar residues" evidence="1">
    <location>
        <begin position="57"/>
        <end position="67"/>
    </location>
</feature>
<evidence type="ECO:0000256" key="1">
    <source>
        <dbReference type="SAM" id="MobiDB-lite"/>
    </source>
</evidence>
<proteinExistence type="predicted"/>
<dbReference type="AlphaFoldDB" id="A0A2N5VQ95"/>
<dbReference type="OrthoDB" id="193931at2759"/>
<comment type="caution">
    <text evidence="2">The sequence shown here is derived from an EMBL/GenBank/DDBJ whole genome shotgun (WGS) entry which is preliminary data.</text>
</comment>
<gene>
    <name evidence="2" type="ORF">PCANC_10305</name>
</gene>
<protein>
    <submittedName>
        <fullName evidence="2">Uncharacterized protein</fullName>
    </submittedName>
</protein>
<feature type="region of interest" description="Disordered" evidence="1">
    <location>
        <begin position="48"/>
        <end position="67"/>
    </location>
</feature>